<dbReference type="InterPro" id="IPR005119">
    <property type="entry name" value="LysR_subst-bd"/>
</dbReference>
<organism evidence="4 5">
    <name type="scientific">Ponticoccus alexandrii</name>
    <dbReference type="NCBI Taxonomy" id="1943633"/>
    <lineage>
        <taxon>Bacteria</taxon>
        <taxon>Pseudomonadati</taxon>
        <taxon>Pseudomonadota</taxon>
        <taxon>Alphaproteobacteria</taxon>
        <taxon>Rhodobacterales</taxon>
        <taxon>Roseobacteraceae</taxon>
        <taxon>Ponticoccus</taxon>
    </lineage>
</organism>
<dbReference type="EMBL" id="CP047166">
    <property type="protein sequence ID" value="QRF67587.1"/>
    <property type="molecule type" value="Genomic_DNA"/>
</dbReference>
<dbReference type="SUPFAM" id="SSF53850">
    <property type="entry name" value="Periplasmic binding protein-like II"/>
    <property type="match status" value="1"/>
</dbReference>
<feature type="domain" description="LysR substrate-binding" evidence="3">
    <location>
        <begin position="17"/>
        <end position="132"/>
    </location>
</feature>
<evidence type="ECO:0000313" key="5">
    <source>
        <dbReference type="Proteomes" id="UP000596387"/>
    </source>
</evidence>
<feature type="region of interest" description="Disordered" evidence="2">
    <location>
        <begin position="1"/>
        <end position="24"/>
    </location>
</feature>
<evidence type="ECO:0000259" key="3">
    <source>
        <dbReference type="Pfam" id="PF03466"/>
    </source>
</evidence>
<evidence type="ECO:0000256" key="1">
    <source>
        <dbReference type="ARBA" id="ARBA00009437"/>
    </source>
</evidence>
<comment type="similarity">
    <text evidence="1">Belongs to the LysR transcriptional regulatory family.</text>
</comment>
<proteinExistence type="inferred from homology"/>
<evidence type="ECO:0000313" key="4">
    <source>
        <dbReference type="EMBL" id="QRF67587.1"/>
    </source>
</evidence>
<dbReference type="Pfam" id="PF03466">
    <property type="entry name" value="LysR_substrate"/>
    <property type="match status" value="1"/>
</dbReference>
<gene>
    <name evidence="4" type="ORF">GQA70_15475</name>
</gene>
<dbReference type="PANTHER" id="PTHR30537:SF5">
    <property type="entry name" value="HTH-TYPE TRANSCRIPTIONAL ACTIVATOR TTDR-RELATED"/>
    <property type="match status" value="1"/>
</dbReference>
<accession>A0ABX7FDZ5</accession>
<dbReference type="Gene3D" id="3.40.190.290">
    <property type="match status" value="1"/>
</dbReference>
<keyword evidence="5" id="KW-1185">Reference proteome</keyword>
<sequence>MRSTLDAVGSEFAGDGGDPRGEIRISAPDAPGRRLVLPVVRRFLETWPDVQVEMSLSDEVTDLVSDGTDLAVRIGVRMPNPGLICRTLRQEPLVLCASPAYLSRTTAPTRVEHLGRHDLLIHASQNVRQTWRLSGSMENRPVLSATTAPSSPAGRS</sequence>
<dbReference type="PANTHER" id="PTHR30537">
    <property type="entry name" value="HTH-TYPE TRANSCRIPTIONAL REGULATOR"/>
    <property type="match status" value="1"/>
</dbReference>
<evidence type="ECO:0000256" key="2">
    <source>
        <dbReference type="SAM" id="MobiDB-lite"/>
    </source>
</evidence>
<dbReference type="InterPro" id="IPR058163">
    <property type="entry name" value="LysR-type_TF_proteobact-type"/>
</dbReference>
<protein>
    <recommendedName>
        <fullName evidence="3">LysR substrate-binding domain-containing protein</fullName>
    </recommendedName>
</protein>
<dbReference type="Proteomes" id="UP000596387">
    <property type="component" value="Chromosome"/>
</dbReference>
<name>A0ABX7FDZ5_9RHOB</name>
<reference evidence="4 5" key="1">
    <citation type="submission" date="2019-12" db="EMBL/GenBank/DDBJ databases">
        <title>Complete Genome Sequence of a Quorum-Sensing Bacterium,Rhodobacteraceae bacterium C31, Isolated from a marine microalgae symbiotic bacteria.</title>
        <authorList>
            <person name="Zhang Y."/>
        </authorList>
    </citation>
    <scope>NUCLEOTIDE SEQUENCE [LARGE SCALE GENOMIC DNA]</scope>
    <source>
        <strain evidence="4 5">C31</strain>
    </source>
</reference>